<sequence length="380" mass="43533">MSASRPLHRLLAHRAGRPTSSRCFSSTPTPQFPRQITRHIKPTKVAPAEKVPSQIKAYTSKEYPALRQKYTEQQLLGLMAAERAIDHDDFDIRRPRREGDPFALSYVSDFTKIDPVLDFPTPERIENWIPGMPTDTKNVDPRKVRNIWNDKEKLKKIKEDGYFPELGQFITDSQPEQPLPEIQQDDLKYKDEDDGGEADREYLSHLTNFSLDTVRGLMRQTMVTHMVTNQTRMGKIRKQYVLVAVGNGDGVLGIGEGKAIEFQDAQKMALWNAERNIVPIPRYQKRTTFGDIEIKNGAVEMKIFTRPPGFGVRCSPLIFDLCRLSGIKDLNVRVTRSRNPMNVIKTFCMALQKQTLPEQIARARGIKFVDVRKVYFNGQI</sequence>
<dbReference type="InterPro" id="IPR014721">
    <property type="entry name" value="Ribsml_uS5_D2-typ_fold_subgr"/>
</dbReference>
<dbReference type="FunFam" id="3.30.160.20:FF:000022">
    <property type="entry name" value="28S ribosomal protein S5, mitochondrial"/>
    <property type="match status" value="1"/>
</dbReference>
<comment type="similarity">
    <text evidence="2 9">Belongs to the universal ribosomal protein uS5 family.</text>
</comment>
<reference evidence="12 13" key="1">
    <citation type="submission" date="2019-04" db="EMBL/GenBank/DDBJ databases">
        <title>Comparative genomics and transcriptomics to analyze fruiting body development in filamentous ascomycetes.</title>
        <authorList>
            <consortium name="DOE Joint Genome Institute"/>
            <person name="Lutkenhaus R."/>
            <person name="Traeger S."/>
            <person name="Breuer J."/>
            <person name="Kuo A."/>
            <person name="Lipzen A."/>
            <person name="Pangilinan J."/>
            <person name="Dilworth D."/>
            <person name="Sandor L."/>
            <person name="Poggeler S."/>
            <person name="Barry K."/>
            <person name="Grigoriev I.V."/>
            <person name="Nowrousian M."/>
        </authorList>
    </citation>
    <scope>NUCLEOTIDE SEQUENCE [LARGE SCALE GENOMIC DNA]</scope>
    <source>
        <strain evidence="12 13">CBS 389.68</strain>
    </source>
</reference>
<dbReference type="InterPro" id="IPR013810">
    <property type="entry name" value="Ribosomal_uS5_N"/>
</dbReference>
<evidence type="ECO:0000256" key="5">
    <source>
        <dbReference type="ARBA" id="ARBA00023274"/>
    </source>
</evidence>
<dbReference type="InParanoid" id="A0A4S2N4R2"/>
<dbReference type="GO" id="GO:0005743">
    <property type="term" value="C:mitochondrial inner membrane"/>
    <property type="evidence" value="ECO:0007669"/>
    <property type="project" value="UniProtKB-ARBA"/>
</dbReference>
<keyword evidence="5 8" id="KW-0687">Ribonucleoprotein</keyword>
<dbReference type="EMBL" id="ML220113">
    <property type="protein sequence ID" value="TGZ84147.1"/>
    <property type="molecule type" value="Genomic_DNA"/>
</dbReference>
<name>A0A4S2N4R2_9PEZI</name>
<evidence type="ECO:0000256" key="10">
    <source>
        <dbReference type="SAM" id="MobiDB-lite"/>
    </source>
</evidence>
<gene>
    <name evidence="12" type="ORF">EX30DRAFT_315949</name>
</gene>
<dbReference type="InterPro" id="IPR020568">
    <property type="entry name" value="Ribosomal_Su5_D2-typ_SF"/>
</dbReference>
<dbReference type="SUPFAM" id="SSF54211">
    <property type="entry name" value="Ribosomal protein S5 domain 2-like"/>
    <property type="match status" value="1"/>
</dbReference>
<dbReference type="STRING" id="341454.A0A4S2N4R2"/>
<evidence type="ECO:0000256" key="8">
    <source>
        <dbReference type="PROSITE-ProRule" id="PRU00268"/>
    </source>
</evidence>
<proteinExistence type="inferred from homology"/>
<dbReference type="GO" id="GO:0003735">
    <property type="term" value="F:structural constituent of ribosome"/>
    <property type="evidence" value="ECO:0007669"/>
    <property type="project" value="UniProtKB-UniRule"/>
</dbReference>
<organism evidence="12 13">
    <name type="scientific">Ascodesmis nigricans</name>
    <dbReference type="NCBI Taxonomy" id="341454"/>
    <lineage>
        <taxon>Eukaryota</taxon>
        <taxon>Fungi</taxon>
        <taxon>Dikarya</taxon>
        <taxon>Ascomycota</taxon>
        <taxon>Pezizomycotina</taxon>
        <taxon>Pezizomycetes</taxon>
        <taxon>Pezizales</taxon>
        <taxon>Ascodesmidaceae</taxon>
        <taxon>Ascodesmis</taxon>
    </lineage>
</organism>
<dbReference type="InterPro" id="IPR000851">
    <property type="entry name" value="Ribosomal_uS5"/>
</dbReference>
<dbReference type="GO" id="GO:0006412">
    <property type="term" value="P:translation"/>
    <property type="evidence" value="ECO:0007669"/>
    <property type="project" value="InterPro"/>
</dbReference>
<dbReference type="GO" id="GO:0003723">
    <property type="term" value="F:RNA binding"/>
    <property type="evidence" value="ECO:0007669"/>
    <property type="project" value="InterPro"/>
</dbReference>
<evidence type="ECO:0000256" key="4">
    <source>
        <dbReference type="ARBA" id="ARBA00023128"/>
    </source>
</evidence>
<protein>
    <recommendedName>
        <fullName evidence="6">Small ribosomal subunit protein uS5m</fullName>
    </recommendedName>
    <alternativeName>
        <fullName evidence="7">28S ribosomal protein S5, mitochondrial</fullName>
    </alternativeName>
</protein>
<dbReference type="AlphaFoldDB" id="A0A4S2N4R2"/>
<dbReference type="PANTHER" id="PTHR48277:SF1">
    <property type="entry name" value="MITOCHONDRIAL RIBOSOMAL PROTEIN S5"/>
    <property type="match status" value="1"/>
</dbReference>
<dbReference type="PROSITE" id="PS50881">
    <property type="entry name" value="S5_DSRBD"/>
    <property type="match status" value="1"/>
</dbReference>
<dbReference type="InterPro" id="IPR005324">
    <property type="entry name" value="Ribosomal_uS5_C"/>
</dbReference>
<evidence type="ECO:0000256" key="3">
    <source>
        <dbReference type="ARBA" id="ARBA00022980"/>
    </source>
</evidence>
<keyword evidence="4" id="KW-0496">Mitochondrion</keyword>
<dbReference type="Pfam" id="PF03719">
    <property type="entry name" value="Ribosomal_S5_C"/>
    <property type="match status" value="1"/>
</dbReference>
<feature type="domain" description="S5 DRBM" evidence="11">
    <location>
        <begin position="217"/>
        <end position="280"/>
    </location>
</feature>
<feature type="compositionally biased region" description="Basic residues" evidence="10">
    <location>
        <begin position="1"/>
        <end position="16"/>
    </location>
</feature>
<dbReference type="SUPFAM" id="SSF54768">
    <property type="entry name" value="dsRNA-binding domain-like"/>
    <property type="match status" value="1"/>
</dbReference>
<keyword evidence="13" id="KW-1185">Reference proteome</keyword>
<evidence type="ECO:0000259" key="11">
    <source>
        <dbReference type="PROSITE" id="PS50881"/>
    </source>
</evidence>
<dbReference type="PANTHER" id="PTHR48277">
    <property type="entry name" value="MITOCHONDRIAL RIBOSOMAL PROTEIN S5"/>
    <property type="match status" value="1"/>
</dbReference>
<feature type="region of interest" description="Disordered" evidence="10">
    <location>
        <begin position="1"/>
        <end position="34"/>
    </location>
</feature>
<dbReference type="Gene3D" id="3.30.230.10">
    <property type="match status" value="1"/>
</dbReference>
<evidence type="ECO:0000256" key="6">
    <source>
        <dbReference type="ARBA" id="ARBA00039335"/>
    </source>
</evidence>
<evidence type="ECO:0000256" key="2">
    <source>
        <dbReference type="ARBA" id="ARBA00008945"/>
    </source>
</evidence>
<feature type="compositionally biased region" description="Polar residues" evidence="10">
    <location>
        <begin position="18"/>
        <end position="34"/>
    </location>
</feature>
<evidence type="ECO:0000256" key="9">
    <source>
        <dbReference type="RuleBase" id="RU003823"/>
    </source>
</evidence>
<accession>A0A4S2N4R2</accession>
<evidence type="ECO:0000313" key="13">
    <source>
        <dbReference type="Proteomes" id="UP000298138"/>
    </source>
</evidence>
<dbReference type="GO" id="GO:0005763">
    <property type="term" value="C:mitochondrial small ribosomal subunit"/>
    <property type="evidence" value="ECO:0007669"/>
    <property type="project" value="UniProtKB-ARBA"/>
</dbReference>
<dbReference type="FunFam" id="3.30.230.10:FF:000002">
    <property type="entry name" value="30S ribosomal protein S5"/>
    <property type="match status" value="1"/>
</dbReference>
<evidence type="ECO:0000256" key="7">
    <source>
        <dbReference type="ARBA" id="ARBA00041606"/>
    </source>
</evidence>
<dbReference type="Gene3D" id="3.30.160.20">
    <property type="match status" value="1"/>
</dbReference>
<evidence type="ECO:0000313" key="12">
    <source>
        <dbReference type="EMBL" id="TGZ84147.1"/>
    </source>
</evidence>
<dbReference type="Proteomes" id="UP000298138">
    <property type="component" value="Unassembled WGS sequence"/>
</dbReference>
<dbReference type="Pfam" id="PF00333">
    <property type="entry name" value="Ribosomal_S5"/>
    <property type="match status" value="1"/>
</dbReference>
<dbReference type="FunCoup" id="A0A4S2N4R2">
    <property type="interactions" value="552"/>
</dbReference>
<evidence type="ECO:0000256" key="1">
    <source>
        <dbReference type="ARBA" id="ARBA00004173"/>
    </source>
</evidence>
<comment type="subcellular location">
    <subcellularLocation>
        <location evidence="1">Mitochondrion</location>
    </subcellularLocation>
</comment>
<keyword evidence="3 8" id="KW-0689">Ribosomal protein</keyword>
<dbReference type="OrthoDB" id="309483at2759"/>